<dbReference type="PANTHER" id="PTHR21310">
    <property type="entry name" value="AMINOGLYCOSIDE PHOSPHOTRANSFERASE-RELATED-RELATED"/>
    <property type="match status" value="1"/>
</dbReference>
<dbReference type="GO" id="GO:0016773">
    <property type="term" value="F:phosphotransferase activity, alcohol group as acceptor"/>
    <property type="evidence" value="ECO:0007669"/>
    <property type="project" value="InterPro"/>
</dbReference>
<reference evidence="10 11" key="1">
    <citation type="submission" date="2020-08" db="EMBL/GenBank/DDBJ databases">
        <title>Sequencing the genomes of 1000 actinobacteria strains.</title>
        <authorList>
            <person name="Klenk H.-P."/>
        </authorList>
    </citation>
    <scope>NUCLEOTIDE SEQUENCE [LARGE SCALE GENOMIC DNA]</scope>
    <source>
        <strain evidence="10 11">DSM 45084</strain>
    </source>
</reference>
<evidence type="ECO:0000256" key="5">
    <source>
        <dbReference type="ARBA" id="ARBA00022840"/>
    </source>
</evidence>
<evidence type="ECO:0000313" key="11">
    <source>
        <dbReference type="Proteomes" id="UP000542674"/>
    </source>
</evidence>
<protein>
    <submittedName>
        <fullName evidence="10">Aminoglycoside phosphotransferase</fullName>
    </submittedName>
</protein>
<evidence type="ECO:0000256" key="3">
    <source>
        <dbReference type="ARBA" id="ARBA00022741"/>
    </source>
</evidence>
<accession>A0A7W7T328</accession>
<dbReference type="PIRSF" id="PIRSF000706">
    <property type="entry name" value="Kanamycin_kin"/>
    <property type="match status" value="1"/>
</dbReference>
<evidence type="ECO:0000256" key="4">
    <source>
        <dbReference type="ARBA" id="ARBA00022777"/>
    </source>
</evidence>
<dbReference type="GO" id="GO:0046872">
    <property type="term" value="F:metal ion binding"/>
    <property type="evidence" value="ECO:0007669"/>
    <property type="project" value="UniProtKB-KW"/>
</dbReference>
<dbReference type="AlphaFoldDB" id="A0A7W7T328"/>
<evidence type="ECO:0000256" key="6">
    <source>
        <dbReference type="ARBA" id="ARBA00023251"/>
    </source>
</evidence>
<sequence>MWEEVTVGMSGASVRRRGGVYRKESADLDLVGEGRRLVWLREHGIPAAEVLECAPGLLVTAAVPGRTAADPWAADLRPRVVDALADLTRRLHALPVDDCPFDRRLAVTVPEALAADVDLDDLDEERRGWSRDRLVAELLATTPDGEDLVVCHGDLSLPNVLFDPDTCRVTGVVDTGRLGVADRWTDLAIATRSLAGDLNPDYGPVYADRYLHRYGISPDAAKSDFYRLLDEFC</sequence>
<dbReference type="PANTHER" id="PTHR21310:SF41">
    <property type="entry name" value="3'-PHOSPHOTRANSFERASE, PUTATIVE-RELATED"/>
    <property type="match status" value="1"/>
</dbReference>
<dbReference type="Pfam" id="PF01636">
    <property type="entry name" value="APH"/>
    <property type="match status" value="1"/>
</dbReference>
<dbReference type="GO" id="GO:0016301">
    <property type="term" value="F:kinase activity"/>
    <property type="evidence" value="ECO:0007669"/>
    <property type="project" value="UniProtKB-KW"/>
</dbReference>
<keyword evidence="6" id="KW-0046">Antibiotic resistance</keyword>
<feature type="domain" description="Aminoglycoside phosphotransferase" evidence="9">
    <location>
        <begin position="21"/>
        <end position="219"/>
    </location>
</feature>
<proteinExistence type="inferred from homology"/>
<comment type="caution">
    <text evidence="10">The sequence shown here is derived from an EMBL/GenBank/DDBJ whole genome shotgun (WGS) entry which is preliminary data.</text>
</comment>
<dbReference type="EMBL" id="JACHJS010000001">
    <property type="protein sequence ID" value="MBB4965668.1"/>
    <property type="molecule type" value="Genomic_DNA"/>
</dbReference>
<dbReference type="CDD" id="cd05150">
    <property type="entry name" value="APH"/>
    <property type="match status" value="1"/>
</dbReference>
<keyword evidence="5" id="KW-0067">ATP-binding</keyword>
<dbReference type="InterPro" id="IPR051678">
    <property type="entry name" value="AGP_Transferase"/>
</dbReference>
<keyword evidence="11" id="KW-1185">Reference proteome</keyword>
<dbReference type="InterPro" id="IPR011009">
    <property type="entry name" value="Kinase-like_dom_sf"/>
</dbReference>
<evidence type="ECO:0000256" key="7">
    <source>
        <dbReference type="PIRSR" id="PIRSR000706-1"/>
    </source>
</evidence>
<dbReference type="Gene3D" id="3.90.1200.10">
    <property type="match status" value="1"/>
</dbReference>
<keyword evidence="8" id="KW-0479">Metal-binding</keyword>
<feature type="binding site" evidence="8">
    <location>
        <position position="159"/>
    </location>
    <ligand>
        <name>Mg(2+)</name>
        <dbReference type="ChEBI" id="CHEBI:18420"/>
    </ligand>
</feature>
<dbReference type="GO" id="GO:0005524">
    <property type="term" value="F:ATP binding"/>
    <property type="evidence" value="ECO:0007669"/>
    <property type="project" value="UniProtKB-KW"/>
</dbReference>
<evidence type="ECO:0000313" key="10">
    <source>
        <dbReference type="EMBL" id="MBB4965668.1"/>
    </source>
</evidence>
<dbReference type="InterPro" id="IPR002575">
    <property type="entry name" value="Aminoglycoside_PTrfase"/>
</dbReference>
<dbReference type="Gene3D" id="3.30.200.20">
    <property type="entry name" value="Phosphorylase Kinase, domain 1"/>
    <property type="match status" value="1"/>
</dbReference>
<keyword evidence="2 10" id="KW-0808">Transferase</keyword>
<feature type="active site" description="Proton acceptor" evidence="7">
    <location>
        <position position="154"/>
    </location>
</feature>
<keyword evidence="4" id="KW-0418">Kinase</keyword>
<evidence type="ECO:0000259" key="9">
    <source>
        <dbReference type="Pfam" id="PF01636"/>
    </source>
</evidence>
<dbReference type="GO" id="GO:0046677">
    <property type="term" value="P:response to antibiotic"/>
    <property type="evidence" value="ECO:0007669"/>
    <property type="project" value="UniProtKB-KW"/>
</dbReference>
<keyword evidence="3" id="KW-0547">Nucleotide-binding</keyword>
<dbReference type="SUPFAM" id="SSF56112">
    <property type="entry name" value="Protein kinase-like (PK-like)"/>
    <property type="match status" value="1"/>
</dbReference>
<evidence type="ECO:0000256" key="2">
    <source>
        <dbReference type="ARBA" id="ARBA00022679"/>
    </source>
</evidence>
<organism evidence="10 11">
    <name type="scientific">Saccharothrix violaceirubra</name>
    <dbReference type="NCBI Taxonomy" id="413306"/>
    <lineage>
        <taxon>Bacteria</taxon>
        <taxon>Bacillati</taxon>
        <taxon>Actinomycetota</taxon>
        <taxon>Actinomycetes</taxon>
        <taxon>Pseudonocardiales</taxon>
        <taxon>Pseudonocardiaceae</taxon>
        <taxon>Saccharothrix</taxon>
    </lineage>
</organism>
<evidence type="ECO:0000256" key="8">
    <source>
        <dbReference type="PIRSR" id="PIRSR000706-2"/>
    </source>
</evidence>
<name>A0A7W7T328_9PSEU</name>
<dbReference type="RefSeq" id="WP_184669290.1">
    <property type="nucleotide sequence ID" value="NZ_BAABAI010000029.1"/>
</dbReference>
<dbReference type="InterPro" id="IPR024165">
    <property type="entry name" value="Kan/Strep_kinase"/>
</dbReference>
<comment type="similarity">
    <text evidence="1">Belongs to the aminoglycoside phosphotransferase family.</text>
</comment>
<evidence type="ECO:0000256" key="1">
    <source>
        <dbReference type="ARBA" id="ARBA00006219"/>
    </source>
</evidence>
<dbReference type="NCBIfam" id="NF033068">
    <property type="entry name" value="APH_3p"/>
    <property type="match status" value="1"/>
</dbReference>
<keyword evidence="8" id="KW-0460">Magnesium</keyword>
<gene>
    <name evidence="10" type="ORF">F4559_003027</name>
</gene>
<dbReference type="Proteomes" id="UP000542674">
    <property type="component" value="Unassembled WGS sequence"/>
</dbReference>
<feature type="binding site" evidence="8">
    <location>
        <position position="174"/>
    </location>
    <ligand>
        <name>Mg(2+)</name>
        <dbReference type="ChEBI" id="CHEBI:18420"/>
    </ligand>
</feature>